<gene>
    <name evidence="2" type="ORF">D9613_008084</name>
</gene>
<accession>A0A8H4QN42</accession>
<dbReference type="Proteomes" id="UP000521872">
    <property type="component" value="Unassembled WGS sequence"/>
</dbReference>
<evidence type="ECO:0000313" key="2">
    <source>
        <dbReference type="EMBL" id="KAF4613735.1"/>
    </source>
</evidence>
<proteinExistence type="predicted"/>
<evidence type="ECO:0000313" key="3">
    <source>
        <dbReference type="Proteomes" id="UP000521872"/>
    </source>
</evidence>
<feature type="compositionally biased region" description="Polar residues" evidence="1">
    <location>
        <begin position="422"/>
        <end position="432"/>
    </location>
</feature>
<organism evidence="2 3">
    <name type="scientific">Agrocybe pediades</name>
    <dbReference type="NCBI Taxonomy" id="84607"/>
    <lineage>
        <taxon>Eukaryota</taxon>
        <taxon>Fungi</taxon>
        <taxon>Dikarya</taxon>
        <taxon>Basidiomycota</taxon>
        <taxon>Agaricomycotina</taxon>
        <taxon>Agaricomycetes</taxon>
        <taxon>Agaricomycetidae</taxon>
        <taxon>Agaricales</taxon>
        <taxon>Agaricineae</taxon>
        <taxon>Strophariaceae</taxon>
        <taxon>Agrocybe</taxon>
    </lineage>
</organism>
<dbReference type="EMBL" id="JAACJL010000045">
    <property type="protein sequence ID" value="KAF4613735.1"/>
    <property type="molecule type" value="Genomic_DNA"/>
</dbReference>
<feature type="compositionally biased region" description="Polar residues" evidence="1">
    <location>
        <begin position="376"/>
        <end position="395"/>
    </location>
</feature>
<feature type="region of interest" description="Disordered" evidence="1">
    <location>
        <begin position="287"/>
        <end position="308"/>
    </location>
</feature>
<sequence length="511" mass="56052">MRGKLISQGIAFQERTNTLPISISNNFGMEFMSMPPSTALPTYHYSLEDVRLVGPAVRSVTKPISAAQRYKSAEDNLSESLWICQRQSRSTHELEVEALKNGISFLDAQVADSRAQVENLRQLLADRTAVEPETYKEMQRRRWMEERRHQSVENLSKFLQQHLASPVPSRDTANSYSKSNANLALFFEVSSSSLPRPMKHSRSRCRAPAPSSQKIISSEEQDDAKRRPRHGIVPLKLTVPQYSPSFLQPLKVPVTNPLPGPKPVVTSSTPLSPPLSDQLRLSLIEEHSDSETTTTTIPSTRNSTLFSDEGLSGNGTALIWRDIVPPLRPEGIMYDLVVPMPDYALDLLSTFDSDSSTSISPQILSLTTTFSTTLTPDTPASKSSPSGYHSSTPKSPSRKRISALFSVPEALSSRKGLGAGMTNDSTRQQATHKSSKAPVLPVIKLVSEDEDDNGDGSKLPGPVSVSFSSNINVHDSSTTASTSSSAPTAPNHSNPMSRLRKRMSVLIRHNH</sequence>
<feature type="compositionally biased region" description="Basic residues" evidence="1">
    <location>
        <begin position="498"/>
        <end position="511"/>
    </location>
</feature>
<comment type="caution">
    <text evidence="2">The sequence shown here is derived from an EMBL/GenBank/DDBJ whole genome shotgun (WGS) entry which is preliminary data.</text>
</comment>
<dbReference type="AlphaFoldDB" id="A0A8H4QN42"/>
<feature type="region of interest" description="Disordered" evidence="1">
    <location>
        <begin position="197"/>
        <end position="227"/>
    </location>
</feature>
<reference evidence="2 3" key="1">
    <citation type="submission" date="2019-12" db="EMBL/GenBank/DDBJ databases">
        <authorList>
            <person name="Floudas D."/>
            <person name="Bentzer J."/>
            <person name="Ahren D."/>
            <person name="Johansson T."/>
            <person name="Persson P."/>
            <person name="Tunlid A."/>
        </authorList>
    </citation>
    <scope>NUCLEOTIDE SEQUENCE [LARGE SCALE GENOMIC DNA]</scope>
    <source>
        <strain evidence="2 3">CBS 102.39</strain>
    </source>
</reference>
<evidence type="ECO:0000256" key="1">
    <source>
        <dbReference type="SAM" id="MobiDB-lite"/>
    </source>
</evidence>
<feature type="compositionally biased region" description="Low complexity" evidence="1">
    <location>
        <begin position="291"/>
        <end position="304"/>
    </location>
</feature>
<name>A0A8H4QN42_9AGAR</name>
<feature type="region of interest" description="Disordered" evidence="1">
    <location>
        <begin position="372"/>
        <end position="400"/>
    </location>
</feature>
<keyword evidence="3" id="KW-1185">Reference proteome</keyword>
<feature type="compositionally biased region" description="Polar residues" evidence="1">
    <location>
        <begin position="465"/>
        <end position="475"/>
    </location>
</feature>
<feature type="compositionally biased region" description="Low complexity" evidence="1">
    <location>
        <begin position="476"/>
        <end position="490"/>
    </location>
</feature>
<feature type="region of interest" description="Disordered" evidence="1">
    <location>
        <begin position="414"/>
        <end position="511"/>
    </location>
</feature>
<protein>
    <submittedName>
        <fullName evidence="2">Uncharacterized protein</fullName>
    </submittedName>
</protein>